<dbReference type="GO" id="GO:0008234">
    <property type="term" value="F:cysteine-type peptidase activity"/>
    <property type="evidence" value="ECO:0007669"/>
    <property type="project" value="UniProtKB-KW"/>
</dbReference>
<evidence type="ECO:0000256" key="5">
    <source>
        <dbReference type="SAM" id="MobiDB-lite"/>
    </source>
</evidence>
<evidence type="ECO:0000313" key="8">
    <source>
        <dbReference type="Proteomes" id="UP000489600"/>
    </source>
</evidence>
<dbReference type="InterPro" id="IPR025660">
    <property type="entry name" value="Pept_his_AS"/>
</dbReference>
<comment type="similarity">
    <text evidence="1">Belongs to the peptidase C1 family.</text>
</comment>
<protein>
    <recommendedName>
        <fullName evidence="6">Peptidase C1A papain C-terminal domain-containing protein</fullName>
    </recommendedName>
</protein>
<name>A0A565BJH5_9BRAS</name>
<sequence>MDIGGKKDDKDNRKKRKGKEKVEKDLDEEELPRNKKYMPKTERIDRFAIIDNVDDVELARLVWKHPVVGVVPVWGDFQLYRQGIYKPPKSSESRTYPIYHAVLIVGFGVDEHGNQFWIIQNSAGLTWGEGGFGRLHRERGGRKSLFSQVYYGEKKGYPEKDK</sequence>
<dbReference type="InterPro" id="IPR038765">
    <property type="entry name" value="Papain-like_cys_pep_sf"/>
</dbReference>
<comment type="caution">
    <text evidence="7">The sequence shown here is derived from an EMBL/GenBank/DDBJ whole genome shotgun (WGS) entry which is preliminary data.</text>
</comment>
<keyword evidence="4" id="KW-0788">Thiol protease</keyword>
<evidence type="ECO:0000313" key="7">
    <source>
        <dbReference type="EMBL" id="VVB01009.1"/>
    </source>
</evidence>
<keyword evidence="8" id="KW-1185">Reference proteome</keyword>
<organism evidence="7 8">
    <name type="scientific">Arabis nemorensis</name>
    <dbReference type="NCBI Taxonomy" id="586526"/>
    <lineage>
        <taxon>Eukaryota</taxon>
        <taxon>Viridiplantae</taxon>
        <taxon>Streptophyta</taxon>
        <taxon>Embryophyta</taxon>
        <taxon>Tracheophyta</taxon>
        <taxon>Spermatophyta</taxon>
        <taxon>Magnoliopsida</taxon>
        <taxon>eudicotyledons</taxon>
        <taxon>Gunneridae</taxon>
        <taxon>Pentapetalae</taxon>
        <taxon>rosids</taxon>
        <taxon>malvids</taxon>
        <taxon>Brassicales</taxon>
        <taxon>Brassicaceae</taxon>
        <taxon>Arabideae</taxon>
        <taxon>Arabis</taxon>
    </lineage>
</organism>
<evidence type="ECO:0000256" key="1">
    <source>
        <dbReference type="ARBA" id="ARBA00008455"/>
    </source>
</evidence>
<proteinExistence type="inferred from homology"/>
<dbReference type="AlphaFoldDB" id="A0A565BJH5"/>
<dbReference type="Proteomes" id="UP000489600">
    <property type="component" value="Unassembled WGS sequence"/>
</dbReference>
<feature type="compositionally biased region" description="Basic and acidic residues" evidence="5">
    <location>
        <begin position="1"/>
        <end position="12"/>
    </location>
</feature>
<dbReference type="OrthoDB" id="1113869at2759"/>
<keyword evidence="2" id="KW-0645">Protease</keyword>
<reference evidence="7" key="1">
    <citation type="submission" date="2019-07" db="EMBL/GenBank/DDBJ databases">
        <authorList>
            <person name="Dittberner H."/>
        </authorList>
    </citation>
    <scope>NUCLEOTIDE SEQUENCE [LARGE SCALE GENOMIC DNA]</scope>
</reference>
<evidence type="ECO:0000256" key="2">
    <source>
        <dbReference type="ARBA" id="ARBA00022670"/>
    </source>
</evidence>
<feature type="domain" description="Peptidase C1A papain C-terminal" evidence="6">
    <location>
        <begin position="4"/>
        <end position="153"/>
    </location>
</feature>
<dbReference type="Gene3D" id="3.90.70.10">
    <property type="entry name" value="Cysteine proteinases"/>
    <property type="match status" value="1"/>
</dbReference>
<evidence type="ECO:0000256" key="4">
    <source>
        <dbReference type="ARBA" id="ARBA00022807"/>
    </source>
</evidence>
<dbReference type="PANTHER" id="PTHR12411">
    <property type="entry name" value="CYSTEINE PROTEASE FAMILY C1-RELATED"/>
    <property type="match status" value="1"/>
</dbReference>
<dbReference type="GO" id="GO:0006508">
    <property type="term" value="P:proteolysis"/>
    <property type="evidence" value="ECO:0007669"/>
    <property type="project" value="UniProtKB-KW"/>
</dbReference>
<dbReference type="InterPro" id="IPR013128">
    <property type="entry name" value="Peptidase_C1A"/>
</dbReference>
<evidence type="ECO:0000259" key="6">
    <source>
        <dbReference type="SMART" id="SM00645"/>
    </source>
</evidence>
<dbReference type="SUPFAM" id="SSF54001">
    <property type="entry name" value="Cysteine proteinases"/>
    <property type="match status" value="1"/>
</dbReference>
<dbReference type="SMART" id="SM00645">
    <property type="entry name" value="Pept_C1"/>
    <property type="match status" value="1"/>
</dbReference>
<dbReference type="Pfam" id="PF00112">
    <property type="entry name" value="Peptidase_C1"/>
    <property type="match status" value="1"/>
</dbReference>
<accession>A0A565BJH5</accession>
<dbReference type="PROSITE" id="PS00639">
    <property type="entry name" value="THIOL_PROTEASE_HIS"/>
    <property type="match status" value="1"/>
</dbReference>
<dbReference type="EMBL" id="CABITT030000004">
    <property type="protein sequence ID" value="VVB01009.1"/>
    <property type="molecule type" value="Genomic_DNA"/>
</dbReference>
<dbReference type="InterPro" id="IPR000668">
    <property type="entry name" value="Peptidase_C1A_C"/>
</dbReference>
<gene>
    <name evidence="7" type="ORF">ANE_LOCUS11453</name>
</gene>
<keyword evidence="3" id="KW-0378">Hydrolase</keyword>
<evidence type="ECO:0000256" key="3">
    <source>
        <dbReference type="ARBA" id="ARBA00022801"/>
    </source>
</evidence>
<feature type="region of interest" description="Disordered" evidence="5">
    <location>
        <begin position="1"/>
        <end position="31"/>
    </location>
</feature>